<evidence type="ECO:0000259" key="1">
    <source>
        <dbReference type="PROSITE" id="PS50943"/>
    </source>
</evidence>
<dbReference type="Gene3D" id="1.10.260.40">
    <property type="entry name" value="lambda repressor-like DNA-binding domains"/>
    <property type="match status" value="1"/>
</dbReference>
<dbReference type="GO" id="GO:0003677">
    <property type="term" value="F:DNA binding"/>
    <property type="evidence" value="ECO:0007669"/>
    <property type="project" value="InterPro"/>
</dbReference>
<dbReference type="CDD" id="cd00093">
    <property type="entry name" value="HTH_XRE"/>
    <property type="match status" value="1"/>
</dbReference>
<dbReference type="AlphaFoldDB" id="A0A3B0YSU8"/>
<dbReference type="Pfam" id="PF01381">
    <property type="entry name" value="HTH_3"/>
    <property type="match status" value="1"/>
</dbReference>
<name>A0A3B0YSU8_9ZZZZ</name>
<dbReference type="InterPro" id="IPR001387">
    <property type="entry name" value="Cro/C1-type_HTH"/>
</dbReference>
<evidence type="ECO:0000313" key="2">
    <source>
        <dbReference type="EMBL" id="VAW78342.1"/>
    </source>
</evidence>
<dbReference type="PROSITE" id="PS50943">
    <property type="entry name" value="HTH_CROC1"/>
    <property type="match status" value="1"/>
</dbReference>
<dbReference type="EMBL" id="UOFN01000093">
    <property type="protein sequence ID" value="VAW78342.1"/>
    <property type="molecule type" value="Genomic_DNA"/>
</dbReference>
<accession>A0A3B0YSU8</accession>
<sequence length="86" mass="9602">MKDYRKAKKLVNVSVGESVRILRELQEMSQNKLSELTGIPQSTISAIENDRVNLGVERAKILARALKCHPAVIVFPGWDVRQESAA</sequence>
<gene>
    <name evidence="2" type="ORF">MNBD_GAMMA15-383</name>
</gene>
<proteinExistence type="predicted"/>
<protein>
    <submittedName>
        <fullName evidence="2">Transcriptional regulator, Xre family</fullName>
    </submittedName>
</protein>
<dbReference type="SUPFAM" id="SSF47413">
    <property type="entry name" value="lambda repressor-like DNA-binding domains"/>
    <property type="match status" value="1"/>
</dbReference>
<organism evidence="2">
    <name type="scientific">hydrothermal vent metagenome</name>
    <dbReference type="NCBI Taxonomy" id="652676"/>
    <lineage>
        <taxon>unclassified sequences</taxon>
        <taxon>metagenomes</taxon>
        <taxon>ecological metagenomes</taxon>
    </lineage>
</organism>
<feature type="domain" description="HTH cro/C1-type" evidence="1">
    <location>
        <begin position="19"/>
        <end position="73"/>
    </location>
</feature>
<reference evidence="2" key="1">
    <citation type="submission" date="2018-06" db="EMBL/GenBank/DDBJ databases">
        <authorList>
            <person name="Zhirakovskaya E."/>
        </authorList>
    </citation>
    <scope>NUCLEOTIDE SEQUENCE</scope>
</reference>
<dbReference type="InterPro" id="IPR010982">
    <property type="entry name" value="Lambda_DNA-bd_dom_sf"/>
</dbReference>
<dbReference type="SMART" id="SM00530">
    <property type="entry name" value="HTH_XRE"/>
    <property type="match status" value="1"/>
</dbReference>